<reference evidence="2 3" key="1">
    <citation type="submission" date="2019-07" db="EMBL/GenBank/DDBJ databases">
        <title>Genomic Encyclopedia of Type Strains, Phase I: the one thousand microbial genomes (KMG-I) project.</title>
        <authorList>
            <person name="Kyrpides N."/>
        </authorList>
    </citation>
    <scope>NUCLEOTIDE SEQUENCE [LARGE SCALE GENOMIC DNA]</scope>
    <source>
        <strain evidence="2 3">DSM 6562</strain>
    </source>
</reference>
<dbReference type="AlphaFoldDB" id="A0A5S4ZU03"/>
<dbReference type="RefSeq" id="WP_207706538.1">
    <property type="nucleotide sequence ID" value="NZ_VNHM01000005.1"/>
</dbReference>
<dbReference type="EMBL" id="VNHM01000005">
    <property type="protein sequence ID" value="TYO96180.1"/>
    <property type="molecule type" value="Genomic_DNA"/>
</dbReference>
<dbReference type="PANTHER" id="PTHR43841">
    <property type="entry name" value="3-HYDROXYACYL-THIOESTER DEHYDRATASE HTDX-RELATED"/>
    <property type="match status" value="1"/>
</dbReference>
<dbReference type="Proteomes" id="UP000323166">
    <property type="component" value="Unassembled WGS sequence"/>
</dbReference>
<sequence>MTAPFFEDINIGDEMPGLSKTVDEIQLVKYAGASGDFNPLHYVDAVGKKAGLGGVIAHGMLIMGFVGQAITDWLPNRYLKRFKVRFVKPTKPGDIITITGKVTAKKEHNLIAGEVQACDQNGQVKVTGLFEAVLPSKNC</sequence>
<feature type="domain" description="MaoC-like" evidence="1">
    <location>
        <begin position="19"/>
        <end position="109"/>
    </location>
</feature>
<comment type="caution">
    <text evidence="2">The sequence shown here is derived from an EMBL/GenBank/DDBJ whole genome shotgun (WGS) entry which is preliminary data.</text>
</comment>
<organism evidence="2 3">
    <name type="scientific">Desulfallas thermosapovorans DSM 6562</name>
    <dbReference type="NCBI Taxonomy" id="1121431"/>
    <lineage>
        <taxon>Bacteria</taxon>
        <taxon>Bacillati</taxon>
        <taxon>Bacillota</taxon>
        <taxon>Clostridia</taxon>
        <taxon>Eubacteriales</taxon>
        <taxon>Desulfallaceae</taxon>
        <taxon>Desulfallas</taxon>
    </lineage>
</organism>
<name>A0A5S4ZU03_9FIRM</name>
<proteinExistence type="predicted"/>
<dbReference type="InterPro" id="IPR029069">
    <property type="entry name" value="HotDog_dom_sf"/>
</dbReference>
<dbReference type="Gene3D" id="3.10.129.10">
    <property type="entry name" value="Hotdog Thioesterase"/>
    <property type="match status" value="1"/>
</dbReference>
<keyword evidence="3" id="KW-1185">Reference proteome</keyword>
<protein>
    <submittedName>
        <fullName evidence="2">Acyl dehydratase</fullName>
    </submittedName>
</protein>
<dbReference type="Pfam" id="PF01575">
    <property type="entry name" value="MaoC_dehydratas"/>
    <property type="match status" value="1"/>
</dbReference>
<gene>
    <name evidence="2" type="ORF">LX24_01130</name>
</gene>
<dbReference type="PANTHER" id="PTHR43841:SF3">
    <property type="entry name" value="(3R)-HYDROXYACYL-ACP DEHYDRATASE SUBUNIT HADB"/>
    <property type="match status" value="1"/>
</dbReference>
<evidence type="ECO:0000313" key="3">
    <source>
        <dbReference type="Proteomes" id="UP000323166"/>
    </source>
</evidence>
<dbReference type="InterPro" id="IPR002539">
    <property type="entry name" value="MaoC-like_dom"/>
</dbReference>
<evidence type="ECO:0000259" key="1">
    <source>
        <dbReference type="Pfam" id="PF01575"/>
    </source>
</evidence>
<evidence type="ECO:0000313" key="2">
    <source>
        <dbReference type="EMBL" id="TYO96180.1"/>
    </source>
</evidence>
<dbReference type="SUPFAM" id="SSF54637">
    <property type="entry name" value="Thioesterase/thiol ester dehydrase-isomerase"/>
    <property type="match status" value="1"/>
</dbReference>
<accession>A0A5S4ZU03</accession>